<protein>
    <recommendedName>
        <fullName evidence="7">Pre-mRNA-splicing factor 38</fullName>
    </recommendedName>
</protein>
<keyword evidence="10" id="KW-1185">Reference proteome</keyword>
<comment type="similarity">
    <text evidence="2 7">Belongs to the PRP38 family.</text>
</comment>
<feature type="region of interest" description="Disordered" evidence="8">
    <location>
        <begin position="1"/>
        <end position="29"/>
    </location>
</feature>
<dbReference type="PANTHER" id="PTHR23142">
    <property type="entry name" value="PRE-MRNA-SPLICING FACTOR 38A-RELATED"/>
    <property type="match status" value="1"/>
</dbReference>
<evidence type="ECO:0000256" key="7">
    <source>
        <dbReference type="RuleBase" id="RU367025"/>
    </source>
</evidence>
<dbReference type="Proteomes" id="UP000008553">
    <property type="component" value="Unassembled WGS sequence"/>
</dbReference>
<accession>Q7RLR7</accession>
<dbReference type="Pfam" id="PF03371">
    <property type="entry name" value="PRP38"/>
    <property type="match status" value="1"/>
</dbReference>
<dbReference type="GO" id="GO:0005681">
    <property type="term" value="C:spliceosomal complex"/>
    <property type="evidence" value="ECO:0007669"/>
    <property type="project" value="UniProtKB-KW"/>
</dbReference>
<evidence type="ECO:0000256" key="2">
    <source>
        <dbReference type="ARBA" id="ARBA00006164"/>
    </source>
</evidence>
<keyword evidence="4 7" id="KW-0747">Spliceosome</keyword>
<dbReference type="InParanoid" id="Q7RLR7"/>
<keyword evidence="3 7" id="KW-0507">mRNA processing</keyword>
<reference evidence="9 10" key="1">
    <citation type="journal article" date="2002" name="Nature">
        <title>Genome sequence and comparative analysis of the model rodent malaria parasite Plasmodium yoelii yoelii.</title>
        <authorList>
            <person name="Carlton J.M."/>
            <person name="Angiuoli S.V."/>
            <person name="Suh B.B."/>
            <person name="Kooij T.W."/>
            <person name="Pertea M."/>
            <person name="Silva J.C."/>
            <person name="Ermolaeva M.D."/>
            <person name="Allen J.E."/>
            <person name="Selengut J.D."/>
            <person name="Koo H.L."/>
            <person name="Peterson J.D."/>
            <person name="Pop M."/>
            <person name="Kosack D.S."/>
            <person name="Shumway M.F."/>
            <person name="Bidwell S.L."/>
            <person name="Shallom S.J."/>
            <person name="van Aken S.E."/>
            <person name="Riedmuller S.B."/>
            <person name="Feldblyum T.V."/>
            <person name="Cho J.K."/>
            <person name="Quackenbush J."/>
            <person name="Sedegah M."/>
            <person name="Shoaibi A."/>
            <person name="Cummings L.M."/>
            <person name="Florens L."/>
            <person name="Yates J.R."/>
            <person name="Raine J.D."/>
            <person name="Sinden R.E."/>
            <person name="Harris M.A."/>
            <person name="Cunningham D.A."/>
            <person name="Preiser P.R."/>
            <person name="Bergman L.W."/>
            <person name="Vaidya A.B."/>
            <person name="van Lin L.H."/>
            <person name="Janse C.J."/>
            <person name="Waters A.P."/>
            <person name="Smith H.O."/>
            <person name="White O.R."/>
            <person name="Salzberg S.L."/>
            <person name="Venter J.C."/>
            <person name="Fraser C.M."/>
            <person name="Hoffman S.L."/>
            <person name="Gardner M.J."/>
            <person name="Carucci D.J."/>
        </authorList>
    </citation>
    <scope>NUCLEOTIDE SEQUENCE [LARGE SCALE GENOMIC DNA]</scope>
    <source>
        <strain evidence="9 10">17XNL</strain>
    </source>
</reference>
<evidence type="ECO:0000256" key="3">
    <source>
        <dbReference type="ARBA" id="ARBA00022664"/>
    </source>
</evidence>
<comment type="subcellular location">
    <subcellularLocation>
        <location evidence="1 7">Nucleus</location>
    </subcellularLocation>
</comment>
<dbReference type="AlphaFoldDB" id="Q7RLR7"/>
<comment type="caution">
    <text evidence="9">The sequence shown here is derived from an EMBL/GenBank/DDBJ whole genome shotgun (WGS) entry which is preliminary data.</text>
</comment>
<dbReference type="InterPro" id="IPR005037">
    <property type="entry name" value="PRP38"/>
</dbReference>
<evidence type="ECO:0000313" key="10">
    <source>
        <dbReference type="Proteomes" id="UP000008553"/>
    </source>
</evidence>
<name>Q7RLR7_PLAYO</name>
<dbReference type="STRING" id="73239.Q7RLR7"/>
<keyword evidence="6 7" id="KW-0539">Nucleus</keyword>
<gene>
    <name evidence="9" type="ORF">PY02473</name>
</gene>
<dbReference type="PaxDb" id="73239-Q7RLR7"/>
<feature type="compositionally biased region" description="Basic and acidic residues" evidence="8">
    <location>
        <begin position="1"/>
        <end position="25"/>
    </location>
</feature>
<dbReference type="GO" id="GO:0000398">
    <property type="term" value="P:mRNA splicing, via spliceosome"/>
    <property type="evidence" value="ECO:0007669"/>
    <property type="project" value="UniProtKB-UniRule"/>
</dbReference>
<organism evidence="9 10">
    <name type="scientific">Plasmodium yoelii yoelii</name>
    <dbReference type="NCBI Taxonomy" id="73239"/>
    <lineage>
        <taxon>Eukaryota</taxon>
        <taxon>Sar</taxon>
        <taxon>Alveolata</taxon>
        <taxon>Apicomplexa</taxon>
        <taxon>Aconoidasida</taxon>
        <taxon>Haemosporida</taxon>
        <taxon>Plasmodiidae</taxon>
        <taxon>Plasmodium</taxon>
        <taxon>Plasmodium (Vinckeia)</taxon>
    </lineage>
</organism>
<feature type="non-terminal residue" evidence="9">
    <location>
        <position position="1"/>
    </location>
</feature>
<evidence type="ECO:0000256" key="5">
    <source>
        <dbReference type="ARBA" id="ARBA00023187"/>
    </source>
</evidence>
<evidence type="ECO:0000256" key="4">
    <source>
        <dbReference type="ARBA" id="ARBA00022728"/>
    </source>
</evidence>
<dbReference type="EMBL" id="AABL01000678">
    <property type="protein sequence ID" value="EAA21921.1"/>
    <property type="molecule type" value="Genomic_DNA"/>
</dbReference>
<proteinExistence type="inferred from homology"/>
<evidence type="ECO:0000256" key="6">
    <source>
        <dbReference type="ARBA" id="ARBA00023242"/>
    </source>
</evidence>
<sequence length="256" mass="29390">LKMDKNIKNAEHTTTHTPPKVHETNSNDVGNINYNNSYYNGVLPMGINSKNNFGECFPNNPNLTNNNNMYGALDKYLINYNYVDPSYYSINPNAIINMGNPIYSMGNQGNNSYSNSVDMYQNKISEQYKYNYNNLDPNINNSLHYNIQGNKFLTNFNQPVSSTFNNNNNIEDKKNVLEMTNTSTYNVNNLLRNNILSSEYFRSLITLKTFKEVLDEILSYADHAEPYCIGSTRAPSTLFCCLYKLFTMHLSKKQVI</sequence>
<keyword evidence="5 7" id="KW-0508">mRNA splicing</keyword>
<evidence type="ECO:0000256" key="8">
    <source>
        <dbReference type="SAM" id="MobiDB-lite"/>
    </source>
</evidence>
<comment type="function">
    <text evidence="7">Required for pre-mRNA splicing.</text>
</comment>
<evidence type="ECO:0000313" key="9">
    <source>
        <dbReference type="EMBL" id="EAA21921.1"/>
    </source>
</evidence>
<evidence type="ECO:0000256" key="1">
    <source>
        <dbReference type="ARBA" id="ARBA00004123"/>
    </source>
</evidence>